<evidence type="ECO:0000256" key="6">
    <source>
        <dbReference type="SAM" id="Phobius"/>
    </source>
</evidence>
<comment type="subcellular location">
    <subcellularLocation>
        <location evidence="1">Cell membrane</location>
        <topology evidence="1">Multi-pass membrane protein</topology>
    </subcellularLocation>
</comment>
<sequence>MAAENRDYAAAYARFVLRHRRVVIFLLFASTLLALAFVSRVNLRNDPDSLLPLSNRYIATNLYSDLTYGMGNLMVWGFKLKQGDIYQPWFLEMVDDFYREVSRLEFANAANFVGLPSSKLRNLGITESGSLDYRRLMPSAGLAADEHQRRRQIEYLRQGLEKHLVLEPLLVYYQDAQGNKCEIIGEDGLISNASIRHVHENCRPIGTFIIGDFSNELKDHHLEWIASAKAVMAEYQARYGDRVEFMISGEPYFLASMVEELWDKAWLLGISLLIILLVLWYEFRHWSCAVLPLLGVGMTIILTLGLMGYTQFRLTTMMALTPMLLLAIGIGHSMQITRRYMQELHKSGDHEQAAYTAIRHTVVPAALSIGTDLHGFFAISFIDISFYKAYAYFGIFGMSTLILTTTTLIPLLMVSLPPKLHGREFERGWEFRLAKGVTRLLTGPLKWLPVLTVIVIWLLSAHLSGLGGGFSALLAGEEGRSNPEVARIQDEFDIMPGVEKGIHYPRAAYKDHYLLGELLTGNGEVKAIADLETLSSMMPGVITANLVIRSNAGTLPPCGMDAWNEAGERLLGADSCYDALEDPPQGIFNRADVLDALSRFEDWLRGHPNIGYTASYVQFVKTLNMMLNAPQGEAPLAHMNLYAIPTLEHMRNNAYAYRLPGKEEHYPDPDETVQLYNGMLATSAEAGELEAFINTRSWDEGIIAGFVNTMDPQQTHQTILDIQRYLQRHAADPGMALLRVGVEAGEKITIPAKGERPAQTIVTGETIPGRAAIGGFLGVTEATRDVAFKEWLNAPVATSLTVFLMTLIMFRSWMIASILISLCFITLMTQYGLGAYMTAIGEWSANLAFHVQVALSIAMGLGVDYGVYMVSRLREEMIASGEDWRTALETTLGTTGSAIIISMLVLLGSFIPLMNTELANLWSVSLYISEALIMDVFIALLVLPLMVYWLRPRFVFSAGSDREHQAANGS</sequence>
<feature type="transmembrane region" description="Helical" evidence="6">
    <location>
        <begin position="357"/>
        <end position="382"/>
    </location>
</feature>
<evidence type="ECO:0000256" key="3">
    <source>
        <dbReference type="ARBA" id="ARBA00022692"/>
    </source>
</evidence>
<evidence type="ECO:0000259" key="7">
    <source>
        <dbReference type="PROSITE" id="PS50156"/>
    </source>
</evidence>
<feature type="transmembrane region" description="Helical" evidence="6">
    <location>
        <begin position="447"/>
        <end position="474"/>
    </location>
</feature>
<dbReference type="InterPro" id="IPR000731">
    <property type="entry name" value="SSD"/>
</dbReference>
<accession>A0A944QVL7</accession>
<comment type="caution">
    <text evidence="8">The sequence shown here is derived from an EMBL/GenBank/DDBJ whole genome shotgun (WGS) entry which is preliminary data.</text>
</comment>
<evidence type="ECO:0000313" key="9">
    <source>
        <dbReference type="Proteomes" id="UP000770889"/>
    </source>
</evidence>
<dbReference type="PROSITE" id="PS50156">
    <property type="entry name" value="SSD"/>
    <property type="match status" value="1"/>
</dbReference>
<dbReference type="PANTHER" id="PTHR33406">
    <property type="entry name" value="MEMBRANE PROTEIN MJ1562-RELATED"/>
    <property type="match status" value="1"/>
</dbReference>
<feature type="transmembrane region" description="Helical" evidence="6">
    <location>
        <begin position="389"/>
        <end position="413"/>
    </location>
</feature>
<dbReference type="InterPro" id="IPR004869">
    <property type="entry name" value="MMPL_dom"/>
</dbReference>
<feature type="transmembrane region" description="Helical" evidence="6">
    <location>
        <begin position="21"/>
        <end position="38"/>
    </location>
</feature>
<feature type="transmembrane region" description="Helical" evidence="6">
    <location>
        <begin position="849"/>
        <end position="870"/>
    </location>
</feature>
<dbReference type="EMBL" id="JAHHGM010000009">
    <property type="protein sequence ID" value="MBT2989536.1"/>
    <property type="molecule type" value="Genomic_DNA"/>
</dbReference>
<feature type="transmembrane region" description="Helical" evidence="6">
    <location>
        <begin position="265"/>
        <end position="283"/>
    </location>
</feature>
<name>A0A944QVL7_9GAMM</name>
<dbReference type="InterPro" id="IPR050545">
    <property type="entry name" value="Mycobact_MmpL"/>
</dbReference>
<feature type="transmembrane region" description="Helical" evidence="6">
    <location>
        <begin position="289"/>
        <end position="309"/>
    </location>
</feature>
<dbReference type="Gene3D" id="1.20.1640.10">
    <property type="entry name" value="Multidrug efflux transporter AcrB transmembrane domain"/>
    <property type="match status" value="2"/>
</dbReference>
<evidence type="ECO:0000256" key="2">
    <source>
        <dbReference type="ARBA" id="ARBA00022475"/>
    </source>
</evidence>
<dbReference type="Proteomes" id="UP000770889">
    <property type="component" value="Unassembled WGS sequence"/>
</dbReference>
<gene>
    <name evidence="8" type="ORF">KME65_11285</name>
</gene>
<dbReference type="Pfam" id="PF03176">
    <property type="entry name" value="MMPL"/>
    <property type="match status" value="2"/>
</dbReference>
<evidence type="ECO:0000256" key="4">
    <source>
        <dbReference type="ARBA" id="ARBA00022989"/>
    </source>
</evidence>
<dbReference type="GO" id="GO:0005886">
    <property type="term" value="C:plasma membrane"/>
    <property type="evidence" value="ECO:0007669"/>
    <property type="project" value="UniProtKB-SubCell"/>
</dbReference>
<feature type="transmembrane region" description="Helical" evidence="6">
    <location>
        <begin position="316"/>
        <end position="337"/>
    </location>
</feature>
<organism evidence="8 9">
    <name type="scientific">Candidatus Thiodiazotropha taylori</name>
    <dbReference type="NCBI Taxonomy" id="2792791"/>
    <lineage>
        <taxon>Bacteria</taxon>
        <taxon>Pseudomonadati</taxon>
        <taxon>Pseudomonadota</taxon>
        <taxon>Gammaproteobacteria</taxon>
        <taxon>Chromatiales</taxon>
        <taxon>Sedimenticolaceae</taxon>
        <taxon>Candidatus Thiodiazotropha</taxon>
    </lineage>
</organism>
<dbReference type="AlphaFoldDB" id="A0A944QVL7"/>
<feature type="transmembrane region" description="Helical" evidence="6">
    <location>
        <begin position="813"/>
        <end position="837"/>
    </location>
</feature>
<protein>
    <submittedName>
        <fullName evidence="8">MMPL family transporter</fullName>
    </submittedName>
</protein>
<reference evidence="8 9" key="1">
    <citation type="submission" date="2021-05" db="EMBL/GenBank/DDBJ databases">
        <title>Genetic and Functional Diversity in Clade A Lucinid endosymbionts from the Bahamas.</title>
        <authorList>
            <person name="Giani N.M."/>
            <person name="Engel A.S."/>
            <person name="Campbell B.J."/>
        </authorList>
    </citation>
    <scope>NUCLEOTIDE SEQUENCE [LARGE SCALE GENOMIC DNA]</scope>
    <source>
        <strain evidence="8">LUC16012Gg_MoonRockCtena</strain>
    </source>
</reference>
<dbReference type="SUPFAM" id="SSF82866">
    <property type="entry name" value="Multidrug efflux transporter AcrB transmembrane domain"/>
    <property type="match status" value="2"/>
</dbReference>
<proteinExistence type="predicted"/>
<feature type="domain" description="SSD" evidence="7">
    <location>
        <begin position="289"/>
        <end position="415"/>
    </location>
</feature>
<keyword evidence="2" id="KW-1003">Cell membrane</keyword>
<dbReference type="PANTHER" id="PTHR33406:SF13">
    <property type="entry name" value="MEMBRANE PROTEIN YDFJ"/>
    <property type="match status" value="1"/>
</dbReference>
<evidence type="ECO:0000256" key="5">
    <source>
        <dbReference type="ARBA" id="ARBA00023136"/>
    </source>
</evidence>
<evidence type="ECO:0000256" key="1">
    <source>
        <dbReference type="ARBA" id="ARBA00004651"/>
    </source>
</evidence>
<keyword evidence="3 6" id="KW-0812">Transmembrane</keyword>
<keyword evidence="4 6" id="KW-1133">Transmembrane helix</keyword>
<keyword evidence="5 6" id="KW-0472">Membrane</keyword>
<evidence type="ECO:0000313" key="8">
    <source>
        <dbReference type="EMBL" id="MBT2989536.1"/>
    </source>
</evidence>
<feature type="transmembrane region" description="Helical" evidence="6">
    <location>
        <begin position="931"/>
        <end position="950"/>
    </location>
</feature>
<feature type="transmembrane region" description="Helical" evidence="6">
    <location>
        <begin position="891"/>
        <end position="911"/>
    </location>
</feature>